<dbReference type="Gene3D" id="3.40.50.150">
    <property type="entry name" value="Vaccinia Virus protein VP39"/>
    <property type="match status" value="1"/>
</dbReference>
<evidence type="ECO:0000313" key="5">
    <source>
        <dbReference type="Proteomes" id="UP000528964"/>
    </source>
</evidence>
<sequence length="316" mass="35435">MLEKVNLHSRQHEQFRADVIEGLSASRKTLPCRWLYDDRGSELFEQITKLPEYYPTRTETGILKARAEEIAAFCGERAVVIEYGAGAGVKTEILLGALTNPALYVPLDIAGDFLAASAARIERRFPYLEIRPLVADFTDDFELPADLPKLPPRVGFFPGSTIGNLAPPDAADFLRRVRGHVGEDGRAVVGVDLKKELSVLLRAYDDDAGVTAEFNKNLLRRINRELDGTFDLEGFAHEARWNARNSAVEMHLVSLKRQSATACGRRFSFALGETIHTENSRKYSLEAFRRLAERAGWRVEQVWTDPDRLFAVLGLC</sequence>
<accession>A0A7W6GFW2</accession>
<dbReference type="GO" id="GO:0032259">
    <property type="term" value="P:methylation"/>
    <property type="evidence" value="ECO:0007669"/>
    <property type="project" value="UniProtKB-KW"/>
</dbReference>
<dbReference type="InterPro" id="IPR017804">
    <property type="entry name" value="MeTrfase_EgtD-like"/>
</dbReference>
<dbReference type="Proteomes" id="UP000528964">
    <property type="component" value="Unassembled WGS sequence"/>
</dbReference>
<evidence type="ECO:0000256" key="1">
    <source>
        <dbReference type="ARBA" id="ARBA00022603"/>
    </source>
</evidence>
<evidence type="ECO:0000259" key="3">
    <source>
        <dbReference type="Pfam" id="PF10017"/>
    </source>
</evidence>
<dbReference type="InterPro" id="IPR019257">
    <property type="entry name" value="MeTrfase_dom"/>
</dbReference>
<keyword evidence="5" id="KW-1185">Reference proteome</keyword>
<evidence type="ECO:0000313" key="4">
    <source>
        <dbReference type="EMBL" id="MBB3973715.1"/>
    </source>
</evidence>
<dbReference type="PANTHER" id="PTHR43397:SF1">
    <property type="entry name" value="ERGOTHIONEINE BIOSYNTHESIS PROTEIN 1"/>
    <property type="match status" value="1"/>
</dbReference>
<name>A0A7W6GFW2_9HYPH</name>
<dbReference type="PANTHER" id="PTHR43397">
    <property type="entry name" value="ERGOTHIONEINE BIOSYNTHESIS PROTEIN 1"/>
    <property type="match status" value="1"/>
</dbReference>
<gene>
    <name evidence="4" type="ORF">GGR24_002385</name>
</gene>
<dbReference type="AlphaFoldDB" id="A0A7W6GFW2"/>
<keyword evidence="2 4" id="KW-0808">Transferase</keyword>
<keyword evidence="1 4" id="KW-0489">Methyltransferase</keyword>
<dbReference type="InterPro" id="IPR035094">
    <property type="entry name" value="EgtD"/>
</dbReference>
<comment type="caution">
    <text evidence="4">The sequence shown here is derived from an EMBL/GenBank/DDBJ whole genome shotgun (WGS) entry which is preliminary data.</text>
</comment>
<reference evidence="4 5" key="1">
    <citation type="submission" date="2020-08" db="EMBL/GenBank/DDBJ databases">
        <title>Genomic Encyclopedia of Type Strains, Phase IV (KMG-IV): sequencing the most valuable type-strain genomes for metagenomic binning, comparative biology and taxonomic classification.</title>
        <authorList>
            <person name="Goeker M."/>
        </authorList>
    </citation>
    <scope>NUCLEOTIDE SEQUENCE [LARGE SCALE GENOMIC DNA]</scope>
    <source>
        <strain evidence="4 5">DSM 25481</strain>
    </source>
</reference>
<proteinExistence type="predicted"/>
<dbReference type="Pfam" id="PF10017">
    <property type="entry name" value="Methyltransf_33"/>
    <property type="match status" value="1"/>
</dbReference>
<dbReference type="SUPFAM" id="SSF53335">
    <property type="entry name" value="S-adenosyl-L-methionine-dependent methyltransferases"/>
    <property type="match status" value="1"/>
</dbReference>
<dbReference type="RefSeq" id="WP_183395561.1">
    <property type="nucleotide sequence ID" value="NZ_JACIDR010000003.1"/>
</dbReference>
<dbReference type="EMBL" id="JACIDR010000003">
    <property type="protein sequence ID" value="MBB3973715.1"/>
    <property type="molecule type" value="Genomic_DNA"/>
</dbReference>
<protein>
    <submittedName>
        <fullName evidence="4">Dimethylhistidine N-methyltransferase</fullName>
    </submittedName>
</protein>
<evidence type="ECO:0000256" key="2">
    <source>
        <dbReference type="ARBA" id="ARBA00022679"/>
    </source>
</evidence>
<dbReference type="InterPro" id="IPR051128">
    <property type="entry name" value="EgtD_Methyltrsf_superfamily"/>
</dbReference>
<organism evidence="4 5">
    <name type="scientific">Hansschlegelia beijingensis</name>
    <dbReference type="NCBI Taxonomy" id="1133344"/>
    <lineage>
        <taxon>Bacteria</taxon>
        <taxon>Pseudomonadati</taxon>
        <taxon>Pseudomonadota</taxon>
        <taxon>Alphaproteobacteria</taxon>
        <taxon>Hyphomicrobiales</taxon>
        <taxon>Methylopilaceae</taxon>
        <taxon>Hansschlegelia</taxon>
    </lineage>
</organism>
<dbReference type="PIRSF" id="PIRSF018005">
    <property type="entry name" value="UCP018005"/>
    <property type="match status" value="1"/>
</dbReference>
<feature type="domain" description="Histidine-specific methyltransferase SAM-dependent" evidence="3">
    <location>
        <begin position="15"/>
        <end position="313"/>
    </location>
</feature>
<dbReference type="InterPro" id="IPR029063">
    <property type="entry name" value="SAM-dependent_MTases_sf"/>
</dbReference>
<dbReference type="NCBIfam" id="TIGR03438">
    <property type="entry name" value="egtD_ergothio"/>
    <property type="match status" value="1"/>
</dbReference>
<dbReference type="GO" id="GO:0008168">
    <property type="term" value="F:methyltransferase activity"/>
    <property type="evidence" value="ECO:0007669"/>
    <property type="project" value="UniProtKB-KW"/>
</dbReference>